<proteinExistence type="predicted"/>
<reference evidence="1" key="2">
    <citation type="submission" date="2022-06" db="UniProtKB">
        <authorList>
            <consortium name="EnsemblMetazoa"/>
        </authorList>
    </citation>
    <scope>IDENTIFICATION</scope>
    <source>
        <strain evidence="1">DF5081</strain>
    </source>
</reference>
<evidence type="ECO:0000313" key="2">
    <source>
        <dbReference type="Proteomes" id="UP000005237"/>
    </source>
</evidence>
<organism evidence="1 2">
    <name type="scientific">Caenorhabditis japonica</name>
    <dbReference type="NCBI Taxonomy" id="281687"/>
    <lineage>
        <taxon>Eukaryota</taxon>
        <taxon>Metazoa</taxon>
        <taxon>Ecdysozoa</taxon>
        <taxon>Nematoda</taxon>
        <taxon>Chromadorea</taxon>
        <taxon>Rhabditida</taxon>
        <taxon>Rhabditina</taxon>
        <taxon>Rhabditomorpha</taxon>
        <taxon>Rhabditoidea</taxon>
        <taxon>Rhabditidae</taxon>
        <taxon>Peloderinae</taxon>
        <taxon>Caenorhabditis</taxon>
    </lineage>
</organism>
<name>A0A8R1DSQ2_CAEJA</name>
<protein>
    <submittedName>
        <fullName evidence="1">Uncharacterized protein</fullName>
    </submittedName>
</protein>
<accession>A0A8R1DSQ2</accession>
<dbReference type="AlphaFoldDB" id="A0A8R1DSQ2"/>
<dbReference type="EnsemblMetazoa" id="CJA09878.1">
    <property type="protein sequence ID" value="CJA09878.1"/>
    <property type="gene ID" value="WBGene00129082"/>
</dbReference>
<dbReference type="Proteomes" id="UP000005237">
    <property type="component" value="Unassembled WGS sequence"/>
</dbReference>
<sequence length="172" mass="19173">MSEKHPILPVSPIRLLLLQFFVLGVAAAYPYLLLPTSSDVGSRRLVKRAFDRFDNSGVFAFGAKRFDDFQDDSYGYGYPDGSQIFKRSVDPSRFVTVPSKKAFDRMDGGVDFFGAKRKRAFDRLGGTEFGLVKRSTGDREKLIDNLTESIIALRKSRAAEGGSQPVVVTYDD</sequence>
<keyword evidence="2" id="KW-1185">Reference proteome</keyword>
<evidence type="ECO:0000313" key="1">
    <source>
        <dbReference type="EnsemblMetazoa" id="CJA09878.1"/>
    </source>
</evidence>
<reference evidence="2" key="1">
    <citation type="submission" date="2010-08" db="EMBL/GenBank/DDBJ databases">
        <authorList>
            <consortium name="Caenorhabditis japonica Sequencing Consortium"/>
            <person name="Wilson R.K."/>
        </authorList>
    </citation>
    <scope>NUCLEOTIDE SEQUENCE [LARGE SCALE GENOMIC DNA]</scope>
    <source>
        <strain evidence="2">DF5081</strain>
    </source>
</reference>